<name>A0ACC0WZ89_9STRA</name>
<keyword evidence="2" id="KW-1185">Reference proteome</keyword>
<evidence type="ECO:0000313" key="2">
    <source>
        <dbReference type="Proteomes" id="UP001163321"/>
    </source>
</evidence>
<gene>
    <name evidence="1" type="ORF">PsorP6_001093</name>
</gene>
<protein>
    <submittedName>
        <fullName evidence="1">Uncharacterized protein</fullName>
    </submittedName>
</protein>
<organism evidence="1 2">
    <name type="scientific">Peronosclerospora sorghi</name>
    <dbReference type="NCBI Taxonomy" id="230839"/>
    <lineage>
        <taxon>Eukaryota</taxon>
        <taxon>Sar</taxon>
        <taxon>Stramenopiles</taxon>
        <taxon>Oomycota</taxon>
        <taxon>Peronosporomycetes</taxon>
        <taxon>Peronosporales</taxon>
        <taxon>Peronosporaceae</taxon>
        <taxon>Peronosclerospora</taxon>
    </lineage>
</organism>
<evidence type="ECO:0000313" key="1">
    <source>
        <dbReference type="EMBL" id="KAI9923193.1"/>
    </source>
</evidence>
<dbReference type="Proteomes" id="UP001163321">
    <property type="component" value="Chromosome 1"/>
</dbReference>
<accession>A0ACC0WZ89</accession>
<dbReference type="EMBL" id="CM047580">
    <property type="protein sequence ID" value="KAI9923193.1"/>
    <property type="molecule type" value="Genomic_DNA"/>
</dbReference>
<comment type="caution">
    <text evidence="1">The sequence shown here is derived from an EMBL/GenBank/DDBJ whole genome shotgun (WGS) entry which is preliminary data.</text>
</comment>
<proteinExistence type="predicted"/>
<sequence length="93" mass="10609">MDHDECRCECLLLPAPRELNAGILQPPFFSKEYDPARNCGSFGSIVGHELAHGFDDTGRHYDASDTLHYWWRSNETAHEFTKRTVSRGAVWAL</sequence>
<reference evidence="1 2" key="1">
    <citation type="journal article" date="2022" name="bioRxiv">
        <title>The genome of the oomycete Peronosclerospora sorghi, a cosmopolitan pathogen of maize and sorghum, is inflated with dispersed pseudogenes.</title>
        <authorList>
            <person name="Fletcher K."/>
            <person name="Martin F."/>
            <person name="Isakeit T."/>
            <person name="Cavanaugh K."/>
            <person name="Magill C."/>
            <person name="Michelmore R."/>
        </authorList>
    </citation>
    <scope>NUCLEOTIDE SEQUENCE [LARGE SCALE GENOMIC DNA]</scope>
    <source>
        <strain evidence="1">P6</strain>
    </source>
</reference>